<dbReference type="Proteomes" id="UP000094565">
    <property type="component" value="Chromosome 3"/>
</dbReference>
<reference evidence="2 3" key="1">
    <citation type="submission" date="2016-02" db="EMBL/GenBank/DDBJ databases">
        <title>Comparative genomic and transcriptomic foundation for Pichia pastoris.</title>
        <authorList>
            <person name="Love K.R."/>
            <person name="Shah K.A."/>
            <person name="Whittaker C.A."/>
            <person name="Wu J."/>
            <person name="Bartlett M.C."/>
            <person name="Ma D."/>
            <person name="Leeson R.L."/>
            <person name="Priest M."/>
            <person name="Young S.K."/>
            <person name="Love J.C."/>
        </authorList>
    </citation>
    <scope>NUCLEOTIDE SEQUENCE [LARGE SCALE GENOMIC DNA]</scope>
    <source>
        <strain evidence="2 3">ATCC 28485</strain>
    </source>
</reference>
<accession>A0A1B2JEI2</accession>
<dbReference type="InterPro" id="IPR018810">
    <property type="entry name" value="UPF0662"/>
</dbReference>
<evidence type="ECO:0000313" key="3">
    <source>
        <dbReference type="Proteomes" id="UP000094565"/>
    </source>
</evidence>
<name>A0A1B2JEI2_PICPA</name>
<dbReference type="EMBL" id="CP014586">
    <property type="protein sequence ID" value="ANZ76479.1"/>
    <property type="molecule type" value="Genomic_DNA"/>
</dbReference>
<dbReference type="Pfam" id="PF10303">
    <property type="entry name" value="DUF2408"/>
    <property type="match status" value="2"/>
</dbReference>
<dbReference type="GO" id="GO:0005737">
    <property type="term" value="C:cytoplasm"/>
    <property type="evidence" value="ECO:0007669"/>
    <property type="project" value="TreeGrafter"/>
</dbReference>
<protein>
    <submittedName>
        <fullName evidence="2">BA75_03871T0</fullName>
    </submittedName>
</protein>
<proteinExistence type="predicted"/>
<organism evidence="2 3">
    <name type="scientific">Komagataella pastoris</name>
    <name type="common">Yeast</name>
    <name type="synonym">Pichia pastoris</name>
    <dbReference type="NCBI Taxonomy" id="4922"/>
    <lineage>
        <taxon>Eukaryota</taxon>
        <taxon>Fungi</taxon>
        <taxon>Dikarya</taxon>
        <taxon>Ascomycota</taxon>
        <taxon>Saccharomycotina</taxon>
        <taxon>Pichiomycetes</taxon>
        <taxon>Pichiales</taxon>
        <taxon>Pichiaceae</taxon>
        <taxon>Komagataella</taxon>
    </lineage>
</organism>
<evidence type="ECO:0000256" key="1">
    <source>
        <dbReference type="SAM" id="MobiDB-lite"/>
    </source>
</evidence>
<evidence type="ECO:0000313" key="2">
    <source>
        <dbReference type="EMBL" id="ANZ76479.1"/>
    </source>
</evidence>
<feature type="compositionally biased region" description="Acidic residues" evidence="1">
    <location>
        <begin position="492"/>
        <end position="507"/>
    </location>
</feature>
<dbReference type="PANTHER" id="PTHR28086">
    <property type="entry name" value="UPF0662 PROTEIN YPL260W"/>
    <property type="match status" value="1"/>
</dbReference>
<dbReference type="AlphaFoldDB" id="A0A1B2JEI2"/>
<gene>
    <name evidence="2" type="primary">YPL260W</name>
    <name evidence="2" type="ORF">ATY40_BA7503871</name>
</gene>
<dbReference type="GO" id="GO:0005634">
    <property type="term" value="C:nucleus"/>
    <property type="evidence" value="ECO:0007669"/>
    <property type="project" value="TreeGrafter"/>
</dbReference>
<sequence>MVNSYEIPKVEQPIYDKIGEYREQLTALKTDHSKFMKSTDIVPIYRKMIDTINDLKVIRRQEKADLHLEHLNLPNKVDLLIDETFQVVSLCLMTVGLTRTAPATYVSLSTVQRLLEHIGESEIYTHLDLVPIEKRLKEIEDIISQDEADQSLADKNDEHELLKFKLKQCKNEYNSLLKVLEKVPKSLEPILNSLISIRRALMSILAHTKVIQSDNELHVIQKELNEIKTQNIDKEGNFLDPETKEVVVESQGLLKGLYYDCMVLVKDILFNDDKVDPALKDIFNSLLEIKSNLEGLLITSRWTLRKTDLFQYQKQLDEIDNARQNGYFVAPDGSTPKKGQIILLYLLRRSYATIYKLLESSEPVSEALQPLHNQLTTVRRCLIDLKTMGGISSLRELYPYQLKLASLDNLRVDGKFMVDGEIPEGQGTLNALLSECFDITHELTIEMYERNENSDDQDSAPVEGLVIGTKGNGENREQNYDYEDPGTQGHENEDDEEDEEEEEDSDELPSYAPTPNESDADST</sequence>
<dbReference type="PANTHER" id="PTHR28086:SF1">
    <property type="entry name" value="CU(2+) SUPPRESSING AND BLEOMYCIN SENSITIVE PROTEIN 1"/>
    <property type="match status" value="1"/>
</dbReference>
<keyword evidence="3" id="KW-1185">Reference proteome</keyword>
<dbReference type="OrthoDB" id="2011986at2759"/>
<feature type="region of interest" description="Disordered" evidence="1">
    <location>
        <begin position="451"/>
        <end position="523"/>
    </location>
</feature>